<dbReference type="RefSeq" id="XP_003292369.1">
    <property type="nucleotide sequence ID" value="XM_003292321.1"/>
</dbReference>
<organism evidence="2 3">
    <name type="scientific">Dictyostelium purpureum</name>
    <name type="common">Slime mold</name>
    <dbReference type="NCBI Taxonomy" id="5786"/>
    <lineage>
        <taxon>Eukaryota</taxon>
        <taxon>Amoebozoa</taxon>
        <taxon>Evosea</taxon>
        <taxon>Eumycetozoa</taxon>
        <taxon>Dictyostelia</taxon>
        <taxon>Dictyosteliales</taxon>
        <taxon>Dictyosteliaceae</taxon>
        <taxon>Dictyostelium</taxon>
    </lineage>
</organism>
<dbReference type="PANTHER" id="PTHR22957:SF457">
    <property type="entry name" value="RABGAP_TBC DOMAIN-CONTAINING PROTEIN"/>
    <property type="match status" value="1"/>
</dbReference>
<evidence type="ECO:0000313" key="2">
    <source>
        <dbReference type="EMBL" id="EGC31092.1"/>
    </source>
</evidence>
<dbReference type="eggNOG" id="KOG1092">
    <property type="taxonomic scope" value="Eukaryota"/>
</dbReference>
<dbReference type="PROSITE" id="PS50086">
    <property type="entry name" value="TBC_RABGAP"/>
    <property type="match status" value="1"/>
</dbReference>
<dbReference type="GeneID" id="10508107"/>
<dbReference type="EMBL" id="GL871277">
    <property type="protein sequence ID" value="EGC31092.1"/>
    <property type="molecule type" value="Genomic_DNA"/>
</dbReference>
<dbReference type="GO" id="GO:0005794">
    <property type="term" value="C:Golgi apparatus"/>
    <property type="evidence" value="ECO:0000318"/>
    <property type="project" value="GO_Central"/>
</dbReference>
<dbReference type="InterPro" id="IPR035969">
    <property type="entry name" value="Rab-GAP_TBC_sf"/>
</dbReference>
<reference evidence="3" key="1">
    <citation type="journal article" date="2011" name="Genome Biol.">
        <title>Comparative genomics of the social amoebae Dictyostelium discoideum and Dictyostelium purpureum.</title>
        <authorList>
            <consortium name="US DOE Joint Genome Institute (JGI-PGF)"/>
            <person name="Sucgang R."/>
            <person name="Kuo A."/>
            <person name="Tian X."/>
            <person name="Salerno W."/>
            <person name="Parikh A."/>
            <person name="Feasley C.L."/>
            <person name="Dalin E."/>
            <person name="Tu H."/>
            <person name="Huang E."/>
            <person name="Barry K."/>
            <person name="Lindquist E."/>
            <person name="Shapiro H."/>
            <person name="Bruce D."/>
            <person name="Schmutz J."/>
            <person name="Salamov A."/>
            <person name="Fey P."/>
            <person name="Gaudet P."/>
            <person name="Anjard C."/>
            <person name="Babu M.M."/>
            <person name="Basu S."/>
            <person name="Bushmanova Y."/>
            <person name="van der Wel H."/>
            <person name="Katoh-Kurasawa M."/>
            <person name="Dinh C."/>
            <person name="Coutinho P.M."/>
            <person name="Saito T."/>
            <person name="Elias M."/>
            <person name="Schaap P."/>
            <person name="Kay R.R."/>
            <person name="Henrissat B."/>
            <person name="Eichinger L."/>
            <person name="Rivero F."/>
            <person name="Putnam N.H."/>
            <person name="West C.M."/>
            <person name="Loomis W.F."/>
            <person name="Chisholm R.L."/>
            <person name="Shaulsky G."/>
            <person name="Strassmann J.E."/>
            <person name="Queller D.C."/>
            <person name="Kuspa A."/>
            <person name="Grigoriev I.V."/>
        </authorList>
    </citation>
    <scope>NUCLEOTIDE SEQUENCE [LARGE SCALE GENOMIC DNA]</scope>
    <source>
        <strain evidence="3">QSDP1</strain>
    </source>
</reference>
<dbReference type="PANTHER" id="PTHR22957">
    <property type="entry name" value="TBC1 DOMAIN FAMILY MEMBER GTPASE-ACTIVATING PROTEIN"/>
    <property type="match status" value="1"/>
</dbReference>
<dbReference type="Gene3D" id="1.10.472.80">
    <property type="entry name" value="Ypt/Rab-GAP domain of gyp1p, domain 3"/>
    <property type="match status" value="1"/>
</dbReference>
<dbReference type="SUPFAM" id="SSF47923">
    <property type="entry name" value="Ypt/Rab-GAP domain of gyp1p"/>
    <property type="match status" value="2"/>
</dbReference>
<dbReference type="Pfam" id="PF00566">
    <property type="entry name" value="RabGAP-TBC"/>
    <property type="match status" value="2"/>
</dbReference>
<evidence type="ECO:0000313" key="3">
    <source>
        <dbReference type="Proteomes" id="UP000001064"/>
    </source>
</evidence>
<evidence type="ECO:0000259" key="1">
    <source>
        <dbReference type="PROSITE" id="PS50086"/>
    </source>
</evidence>
<dbReference type="GO" id="GO:0005096">
    <property type="term" value="F:GTPase activator activity"/>
    <property type="evidence" value="ECO:0000318"/>
    <property type="project" value="GO_Central"/>
</dbReference>
<dbReference type="KEGG" id="dpp:DICPUDRAFT_95594"/>
<dbReference type="SMART" id="SM00164">
    <property type="entry name" value="TBC"/>
    <property type="match status" value="1"/>
</dbReference>
<accession>F0ZY75</accession>
<dbReference type="AlphaFoldDB" id="F0ZY75"/>
<proteinExistence type="predicted"/>
<name>F0ZY75_DICPU</name>
<gene>
    <name evidence="2" type="ORF">DICPUDRAFT_95594</name>
</gene>
<dbReference type="OrthoDB" id="26371at2759"/>
<feature type="domain" description="Rab-GAP TBC" evidence="1">
    <location>
        <begin position="103"/>
        <end position="338"/>
    </location>
</feature>
<dbReference type="Gene3D" id="1.10.8.270">
    <property type="entry name" value="putative rabgap domain of human tbc1 domain family member 14 like domains"/>
    <property type="match status" value="1"/>
</dbReference>
<protein>
    <recommendedName>
        <fullName evidence="1">Rab-GAP TBC domain-containing protein</fullName>
    </recommendedName>
</protein>
<dbReference type="InterPro" id="IPR000195">
    <property type="entry name" value="Rab-GAP-TBC_dom"/>
</dbReference>
<sequence>MLLLGYLPINSSQRTSVLLHKRSQYRDLVKKHLPGQDRNLTFVFKQISTASASASSNNINSNNNFNNNDGVFSSSWDDNNSYYQQFNQHFKNPSSKLFSSMVNLVNINKAKNYEELVQQVHVDVIRTRPDGFVPLFETPEIEKMLERILMIWSIENADISYFQGLNDLVCPLLLVFLEHEVNQLNHSNSSSYPSISQLLEQTSSPASPYTQSTSNKSSWSTKLEKLLGEGLILKELKECGQADVVLSRVEADVYWCISLLMNTVKHYAQGTGCGLPAEGMMRRLEALVRESNGELYKHLKTNDIDFSHFSFRWMVCFLTRDFDLETGVKLWDHYFCDRENQGFSLLHICFCSSLLNKWTPDLLTKDFMELVQYLQKPPSLQWNSTNLESIFRSSYLLKEKYKNILL</sequence>
<dbReference type="Proteomes" id="UP000001064">
    <property type="component" value="Unassembled WGS sequence"/>
</dbReference>
<dbReference type="InParanoid" id="F0ZY75"/>
<dbReference type="VEuPathDB" id="AmoebaDB:DICPUDRAFT_95594"/>
<keyword evidence="3" id="KW-1185">Reference proteome</keyword>